<comment type="catalytic activity">
    <reaction evidence="9 10">
        <text>D-threo-isocitrate + NADP(+) = 2-oxoglutarate + CO2 + NADPH</text>
        <dbReference type="Rhea" id="RHEA:19629"/>
        <dbReference type="ChEBI" id="CHEBI:15562"/>
        <dbReference type="ChEBI" id="CHEBI:16526"/>
        <dbReference type="ChEBI" id="CHEBI:16810"/>
        <dbReference type="ChEBI" id="CHEBI:57783"/>
        <dbReference type="ChEBI" id="CHEBI:58349"/>
        <dbReference type="EC" id="1.1.1.42"/>
    </reaction>
</comment>
<dbReference type="GO" id="GO:0004450">
    <property type="term" value="F:isocitrate dehydrogenase (NADP+) activity"/>
    <property type="evidence" value="ECO:0007669"/>
    <property type="project" value="UniProtKB-EC"/>
</dbReference>
<dbReference type="NCBIfam" id="NF006156">
    <property type="entry name" value="PRK08299.1"/>
    <property type="match status" value="1"/>
</dbReference>
<keyword evidence="14" id="KW-1185">Reference proteome</keyword>
<evidence type="ECO:0000256" key="6">
    <source>
        <dbReference type="ARBA" id="ARBA00022857"/>
    </source>
</evidence>
<evidence type="ECO:0000256" key="3">
    <source>
        <dbReference type="ARBA" id="ARBA00022532"/>
    </source>
</evidence>
<evidence type="ECO:0000256" key="10">
    <source>
        <dbReference type="PIRNR" id="PIRNR000108"/>
    </source>
</evidence>
<dbReference type="GO" id="GO:0000287">
    <property type="term" value="F:magnesium ion binding"/>
    <property type="evidence" value="ECO:0007669"/>
    <property type="project" value="InterPro"/>
</dbReference>
<keyword evidence="8 10" id="KW-0464">Manganese</keyword>
<protein>
    <recommendedName>
        <fullName evidence="10">Isocitrate dehydrogenase [NADP]</fullName>
        <ecNumber evidence="10">1.1.1.42</ecNumber>
    </recommendedName>
</protein>
<dbReference type="InterPro" id="IPR004790">
    <property type="entry name" value="Isocitrate_DH_NADP"/>
</dbReference>
<dbReference type="PANTHER" id="PTHR11822:SF21">
    <property type="entry name" value="ISOCITRATE DEHYDROGENASE [NADP], MITOCHONDRIAL"/>
    <property type="match status" value="1"/>
</dbReference>
<dbReference type="PROSITE" id="PS00470">
    <property type="entry name" value="IDH_IMDH"/>
    <property type="match status" value="1"/>
</dbReference>
<evidence type="ECO:0000256" key="7">
    <source>
        <dbReference type="ARBA" id="ARBA00023002"/>
    </source>
</evidence>
<dbReference type="EMBL" id="JAQIZZ010000007">
    <property type="protein sequence ID" value="KAJ5533054.1"/>
    <property type="molecule type" value="Genomic_DNA"/>
</dbReference>
<dbReference type="InterPro" id="IPR024084">
    <property type="entry name" value="IsoPropMal-DH-like_dom"/>
</dbReference>
<keyword evidence="5 10" id="KW-0460">Magnesium</keyword>
<dbReference type="PANTHER" id="PTHR11822">
    <property type="entry name" value="NADP-SPECIFIC ISOCITRATE DEHYDROGENASE"/>
    <property type="match status" value="1"/>
</dbReference>
<dbReference type="InterPro" id="IPR019818">
    <property type="entry name" value="IsoCit/isopropylmalate_DH_CS"/>
</dbReference>
<dbReference type="SMART" id="SM01329">
    <property type="entry name" value="Iso_dh"/>
    <property type="match status" value="1"/>
</dbReference>
<dbReference type="Proteomes" id="UP001220324">
    <property type="component" value="Unassembled WGS sequence"/>
</dbReference>
<evidence type="ECO:0000256" key="8">
    <source>
        <dbReference type="ARBA" id="ARBA00023211"/>
    </source>
</evidence>
<accession>A0AAD6CS02</accession>
<feature type="binding site" evidence="11">
    <location>
        <position position="276"/>
    </location>
    <ligand>
        <name>Mn(2+)</name>
        <dbReference type="ChEBI" id="CHEBI:29035"/>
    </ligand>
</feature>
<feature type="binding site" evidence="11">
    <location>
        <position position="253"/>
    </location>
    <ligand>
        <name>Mn(2+)</name>
        <dbReference type="ChEBI" id="CHEBI:29035"/>
    </ligand>
</feature>
<dbReference type="NCBIfam" id="TIGR00127">
    <property type="entry name" value="nadp_idh_euk"/>
    <property type="match status" value="1"/>
</dbReference>
<comment type="cofactor">
    <cofactor evidence="1">
        <name>Mn(2+)</name>
        <dbReference type="ChEBI" id="CHEBI:29035"/>
    </cofactor>
</comment>
<name>A0AAD6CS02_9EURO</name>
<evidence type="ECO:0000256" key="1">
    <source>
        <dbReference type="ARBA" id="ARBA00001936"/>
    </source>
</evidence>
<reference evidence="13 14" key="1">
    <citation type="journal article" date="2023" name="IMA Fungus">
        <title>Comparative genomic study of the Penicillium genus elucidates a diverse pangenome and 15 lateral gene transfer events.</title>
        <authorList>
            <person name="Petersen C."/>
            <person name="Sorensen T."/>
            <person name="Nielsen M.R."/>
            <person name="Sondergaard T.E."/>
            <person name="Sorensen J.L."/>
            <person name="Fitzpatrick D.A."/>
            <person name="Frisvad J.C."/>
            <person name="Nielsen K.L."/>
        </authorList>
    </citation>
    <scope>NUCLEOTIDE SEQUENCE [LARGE SCALE GENOMIC DNA]</scope>
    <source>
        <strain evidence="13 14">IBT 35679</strain>
    </source>
</reference>
<organism evidence="13 14">
    <name type="scientific">Penicillium frequentans</name>
    <dbReference type="NCBI Taxonomy" id="3151616"/>
    <lineage>
        <taxon>Eukaryota</taxon>
        <taxon>Fungi</taxon>
        <taxon>Dikarya</taxon>
        <taxon>Ascomycota</taxon>
        <taxon>Pezizomycotina</taxon>
        <taxon>Eurotiomycetes</taxon>
        <taxon>Eurotiomycetidae</taxon>
        <taxon>Eurotiales</taxon>
        <taxon>Aspergillaceae</taxon>
        <taxon>Penicillium</taxon>
    </lineage>
</organism>
<keyword evidence="4 10" id="KW-0479">Metal-binding</keyword>
<dbReference type="Gene3D" id="3.40.718.10">
    <property type="entry name" value="Isopropylmalate Dehydrogenase"/>
    <property type="match status" value="1"/>
</dbReference>
<evidence type="ECO:0000256" key="11">
    <source>
        <dbReference type="PIRSR" id="PIRSR000108-3"/>
    </source>
</evidence>
<dbReference type="GO" id="GO:0005739">
    <property type="term" value="C:mitochondrion"/>
    <property type="evidence" value="ECO:0007669"/>
    <property type="project" value="TreeGrafter"/>
</dbReference>
<keyword evidence="6 10" id="KW-0521">NADP</keyword>
<feature type="domain" description="Isopropylmalate dehydrogenase-like" evidence="12">
    <location>
        <begin position="11"/>
        <end position="398"/>
    </location>
</feature>
<dbReference type="GO" id="GO:0051287">
    <property type="term" value="F:NAD binding"/>
    <property type="evidence" value="ECO:0007669"/>
    <property type="project" value="InterPro"/>
</dbReference>
<gene>
    <name evidence="13" type="ORF">N7494_009606</name>
</gene>
<dbReference type="PIRSF" id="PIRSF000108">
    <property type="entry name" value="IDH_NADP"/>
    <property type="match status" value="1"/>
</dbReference>
<dbReference type="Pfam" id="PF00180">
    <property type="entry name" value="Iso_dh"/>
    <property type="match status" value="1"/>
</dbReference>
<comment type="cofactor">
    <cofactor evidence="10 11">
        <name>Mg(2+)</name>
        <dbReference type="ChEBI" id="CHEBI:18420"/>
    </cofactor>
    <cofactor evidence="10 11">
        <name>Mn(2+)</name>
        <dbReference type="ChEBI" id="CHEBI:29035"/>
    </cofactor>
    <text evidence="10 11">Binds 1 Mg(2+) or Mn(2+) ion per subunit.</text>
</comment>
<evidence type="ECO:0000256" key="2">
    <source>
        <dbReference type="ARBA" id="ARBA00007769"/>
    </source>
</evidence>
<dbReference type="GO" id="GO:0006099">
    <property type="term" value="P:tricarboxylic acid cycle"/>
    <property type="evidence" value="ECO:0007669"/>
    <property type="project" value="UniProtKB-KW"/>
</dbReference>
<comment type="caution">
    <text evidence="13">The sequence shown here is derived from an EMBL/GenBank/DDBJ whole genome shotgun (WGS) entry which is preliminary data.</text>
</comment>
<dbReference type="AlphaFoldDB" id="A0AAD6CS02"/>
<sequence length="408" mass="45603">MPFGKIQVLNPLVELDGDELTRVIWQDIKTRFIHPYLTIDLKYYDLGLPNRDATENAVVHEAGQAIKQYSVGVKCATISVDPTRVQEYNLKAAWPSPNIALRAAIGGTIFREPVIIPSIPRYVQGWKRPIIIGRHAFGDHTRAKERVMHGAGKLEMVFTPKGGKPETVEVVEFDDDGGVGLTMYNTRKSITDFAHSCFRYALSKRLPLFLSTKNTVLKTYDGLFVEIFEGLYEGGYRASFEDAGIEYEHRLIDDMVAYMIKSEGGMVMALKNYDGDIQSDIVAQGFGSLGLMTSILVSPDGRTFFTEAAHGTVTRHYREHLKGKETSTNPVASIFAWTRALMKRGELDGTPEVIAFAEKLEKACIDAIEIDGVMTKDLAYACGREDGWVVTRVYMEAVEKRLKGLLEE</sequence>
<keyword evidence="7 10" id="KW-0560">Oxidoreductase</keyword>
<keyword evidence="3 10" id="KW-0816">Tricarboxylic acid cycle</keyword>
<dbReference type="SUPFAM" id="SSF53659">
    <property type="entry name" value="Isocitrate/Isopropylmalate dehydrogenase-like"/>
    <property type="match status" value="1"/>
</dbReference>
<comment type="similarity">
    <text evidence="2 10">Belongs to the isocitrate and isopropylmalate dehydrogenases family.</text>
</comment>
<evidence type="ECO:0000313" key="14">
    <source>
        <dbReference type="Proteomes" id="UP001220324"/>
    </source>
</evidence>
<evidence type="ECO:0000256" key="9">
    <source>
        <dbReference type="ARBA" id="ARBA00023554"/>
    </source>
</evidence>
<evidence type="ECO:0000259" key="12">
    <source>
        <dbReference type="SMART" id="SM01329"/>
    </source>
</evidence>
<evidence type="ECO:0000313" key="13">
    <source>
        <dbReference type="EMBL" id="KAJ5533054.1"/>
    </source>
</evidence>
<evidence type="ECO:0000256" key="4">
    <source>
        <dbReference type="ARBA" id="ARBA00022723"/>
    </source>
</evidence>
<proteinExistence type="inferred from homology"/>
<evidence type="ECO:0000256" key="5">
    <source>
        <dbReference type="ARBA" id="ARBA00022842"/>
    </source>
</evidence>
<dbReference type="GO" id="GO:0006739">
    <property type="term" value="P:NADP+ metabolic process"/>
    <property type="evidence" value="ECO:0007669"/>
    <property type="project" value="TreeGrafter"/>
</dbReference>
<dbReference type="GO" id="GO:0006102">
    <property type="term" value="P:isocitrate metabolic process"/>
    <property type="evidence" value="ECO:0007669"/>
    <property type="project" value="InterPro"/>
</dbReference>
<dbReference type="EC" id="1.1.1.42" evidence="10"/>